<organism evidence="1 2">
    <name type="scientific">Actinopolymorpha cephalotaxi</name>
    <dbReference type="NCBI Taxonomy" id="504797"/>
    <lineage>
        <taxon>Bacteria</taxon>
        <taxon>Bacillati</taxon>
        <taxon>Actinomycetota</taxon>
        <taxon>Actinomycetes</taxon>
        <taxon>Propionibacteriales</taxon>
        <taxon>Actinopolymorphaceae</taxon>
        <taxon>Actinopolymorpha</taxon>
    </lineage>
</organism>
<sequence>MCDRGFVLGGGHAIELHHMGTRPSEDIDLFSTRRGSPGEVADEVMDSYRREGFEVVFRRRSDDLVQMQVIDAQGRTCMVDLGVFWRARSPVLMEIGPVLHPDDAAAGKMDALYNRWAPRDFLDVDAILASGRYSKEQLLSVAAEHNPGFSPAMFAQSLSYLHRVPDREFTAYVAGESRIAAMRARFTAWEKELQGKG</sequence>
<gene>
    <name evidence="1" type="ORF">SAMN05421678_11618</name>
</gene>
<proteinExistence type="predicted"/>
<dbReference type="Pfam" id="PF08843">
    <property type="entry name" value="AbiEii"/>
    <property type="match status" value="1"/>
</dbReference>
<dbReference type="Proteomes" id="UP000199052">
    <property type="component" value="Unassembled WGS sequence"/>
</dbReference>
<reference evidence="1 2" key="1">
    <citation type="submission" date="2016-10" db="EMBL/GenBank/DDBJ databases">
        <authorList>
            <person name="de Groot N.N."/>
        </authorList>
    </citation>
    <scope>NUCLEOTIDE SEQUENCE [LARGE SCALE GENOMIC DNA]</scope>
    <source>
        <strain evidence="1 2">CPCC 202808</strain>
    </source>
</reference>
<dbReference type="GO" id="GO:0016740">
    <property type="term" value="F:transferase activity"/>
    <property type="evidence" value="ECO:0007669"/>
    <property type="project" value="UniProtKB-KW"/>
</dbReference>
<dbReference type="RefSeq" id="WP_175542730.1">
    <property type="nucleotide sequence ID" value="NZ_FOOI01000016.1"/>
</dbReference>
<dbReference type="AlphaFoldDB" id="A0A1I2ZCZ3"/>
<protein>
    <submittedName>
        <fullName evidence="1">Nucleotidyl transferase AbiEii toxin, Type IV TA system</fullName>
    </submittedName>
</protein>
<keyword evidence="1" id="KW-0808">Transferase</keyword>
<dbReference type="EMBL" id="FOOI01000016">
    <property type="protein sequence ID" value="SFH35396.1"/>
    <property type="molecule type" value="Genomic_DNA"/>
</dbReference>
<dbReference type="STRING" id="504797.SAMN05421678_11618"/>
<accession>A0A1I2ZCZ3</accession>
<name>A0A1I2ZCZ3_9ACTN</name>
<evidence type="ECO:0000313" key="2">
    <source>
        <dbReference type="Proteomes" id="UP000199052"/>
    </source>
</evidence>
<dbReference type="InterPro" id="IPR014942">
    <property type="entry name" value="AbiEii"/>
</dbReference>
<evidence type="ECO:0000313" key="1">
    <source>
        <dbReference type="EMBL" id="SFH35396.1"/>
    </source>
</evidence>